<evidence type="ECO:0000313" key="4">
    <source>
        <dbReference type="Proteomes" id="UP000660380"/>
    </source>
</evidence>
<evidence type="ECO:0000259" key="2">
    <source>
        <dbReference type="Pfam" id="PF01757"/>
    </source>
</evidence>
<proteinExistence type="predicted"/>
<dbReference type="Proteomes" id="UP000660380">
    <property type="component" value="Unassembled WGS sequence"/>
</dbReference>
<dbReference type="InterPro" id="IPR002656">
    <property type="entry name" value="Acyl_transf_3_dom"/>
</dbReference>
<feature type="transmembrane region" description="Helical" evidence="1">
    <location>
        <begin position="304"/>
        <end position="324"/>
    </location>
</feature>
<feature type="transmembrane region" description="Helical" evidence="1">
    <location>
        <begin position="163"/>
        <end position="183"/>
    </location>
</feature>
<feature type="transmembrane region" description="Helical" evidence="1">
    <location>
        <begin position="336"/>
        <end position="356"/>
    </location>
</feature>
<organism evidence="3 4">
    <name type="scientific">Scytonema hofmannii FACHB-248</name>
    <dbReference type="NCBI Taxonomy" id="1842502"/>
    <lineage>
        <taxon>Bacteria</taxon>
        <taxon>Bacillati</taxon>
        <taxon>Cyanobacteriota</taxon>
        <taxon>Cyanophyceae</taxon>
        <taxon>Nostocales</taxon>
        <taxon>Scytonemataceae</taxon>
        <taxon>Scytonema</taxon>
    </lineage>
</organism>
<dbReference type="GO" id="GO:0016746">
    <property type="term" value="F:acyltransferase activity"/>
    <property type="evidence" value="ECO:0007669"/>
    <property type="project" value="UniProtKB-KW"/>
</dbReference>
<comment type="caution">
    <text evidence="3">The sequence shown here is derived from an EMBL/GenBank/DDBJ whole genome shotgun (WGS) entry which is preliminary data.</text>
</comment>
<evidence type="ECO:0000256" key="1">
    <source>
        <dbReference type="SAM" id="Phobius"/>
    </source>
</evidence>
<reference evidence="3 4" key="1">
    <citation type="journal article" date="2020" name="ISME J.">
        <title>Comparative genomics reveals insights into cyanobacterial evolution and habitat adaptation.</title>
        <authorList>
            <person name="Chen M.Y."/>
            <person name="Teng W.K."/>
            <person name="Zhao L."/>
            <person name="Hu C.X."/>
            <person name="Zhou Y.K."/>
            <person name="Han B.P."/>
            <person name="Song L.R."/>
            <person name="Shu W.S."/>
        </authorList>
    </citation>
    <scope>NUCLEOTIDE SEQUENCE [LARGE SCALE GENOMIC DNA]</scope>
    <source>
        <strain evidence="3 4">FACHB-248</strain>
    </source>
</reference>
<feature type="transmembrane region" description="Helical" evidence="1">
    <location>
        <begin position="106"/>
        <end position="127"/>
    </location>
</feature>
<dbReference type="RefSeq" id="WP_029635062.1">
    <property type="nucleotide sequence ID" value="NZ_JACJTA010000005.1"/>
</dbReference>
<feature type="domain" description="Acyltransferase 3" evidence="2">
    <location>
        <begin position="23"/>
        <end position="347"/>
    </location>
</feature>
<feature type="transmembrane region" description="Helical" evidence="1">
    <location>
        <begin position="195"/>
        <end position="216"/>
    </location>
</feature>
<feature type="transmembrane region" description="Helical" evidence="1">
    <location>
        <begin position="251"/>
        <end position="284"/>
    </location>
</feature>
<keyword evidence="1" id="KW-0812">Transmembrane</keyword>
<dbReference type="Pfam" id="PF01757">
    <property type="entry name" value="Acyl_transf_3"/>
    <property type="match status" value="1"/>
</dbReference>
<sequence>MNLKASSTTSVTSVVKPPKIHFYFVDALRGIAVLWVVLFHAPLDGRLDLLTSILPDWVVTVVFNWGTFGVPIFFVLSGFVIAHSLREARINLAYFGRFSLRRLARLTPPYYVSIVVTLAFALLSSYIKSEAFAPGKEPLTFGRLLAHLFYLQDIFRLGHICDVYWTLCIEIQFYLVFCALLGLAQWLSYSRNLHFSRVVVFVPAALVAALFPIGVFEDTGRPMMFLPLWYAFLLGVFAYWSWCDKLKPIYFYFYSAILVTAGAVNSTTFSIVSVIVAILLLQAGRANCMGVWLKWRSLQFIGKISYSLYLLHTPIYGAVFFLGIKLLKPNALSEAFCLLLGIFVCVGFAALMWQLVEKPSIQLSQKVKLVKNIDPIHIS</sequence>
<feature type="transmembrane region" description="Helical" evidence="1">
    <location>
        <begin position="20"/>
        <end position="41"/>
    </location>
</feature>
<keyword evidence="1" id="KW-1133">Transmembrane helix</keyword>
<dbReference type="EMBL" id="JACJTA010000005">
    <property type="protein sequence ID" value="MBD2603769.1"/>
    <property type="molecule type" value="Genomic_DNA"/>
</dbReference>
<name>A0ABR8GK56_9CYAN</name>
<feature type="transmembrane region" description="Helical" evidence="1">
    <location>
        <begin position="222"/>
        <end position="242"/>
    </location>
</feature>
<feature type="transmembrane region" description="Helical" evidence="1">
    <location>
        <begin position="61"/>
        <end position="85"/>
    </location>
</feature>
<accession>A0ABR8GK56</accession>
<keyword evidence="3" id="KW-0808">Transferase</keyword>
<dbReference type="InterPro" id="IPR050879">
    <property type="entry name" value="Acyltransferase_3"/>
</dbReference>
<dbReference type="PANTHER" id="PTHR23028:SF53">
    <property type="entry name" value="ACYL_TRANSF_3 DOMAIN-CONTAINING PROTEIN"/>
    <property type="match status" value="1"/>
</dbReference>
<protein>
    <submittedName>
        <fullName evidence="3">Acyltransferase</fullName>
    </submittedName>
</protein>
<gene>
    <name evidence="3" type="ORF">H6G81_04295</name>
</gene>
<dbReference type="PANTHER" id="PTHR23028">
    <property type="entry name" value="ACETYLTRANSFERASE"/>
    <property type="match status" value="1"/>
</dbReference>
<keyword evidence="1" id="KW-0472">Membrane</keyword>
<keyword evidence="4" id="KW-1185">Reference proteome</keyword>
<evidence type="ECO:0000313" key="3">
    <source>
        <dbReference type="EMBL" id="MBD2603769.1"/>
    </source>
</evidence>
<keyword evidence="3" id="KW-0012">Acyltransferase</keyword>